<evidence type="ECO:0000256" key="1">
    <source>
        <dbReference type="ARBA" id="ARBA00001974"/>
    </source>
</evidence>
<dbReference type="OrthoDB" id="66881at2759"/>
<dbReference type="InterPro" id="IPR036188">
    <property type="entry name" value="FAD/NAD-bd_sf"/>
</dbReference>
<keyword evidence="4" id="KW-0274">FAD</keyword>
<dbReference type="Gene3D" id="3.50.50.60">
    <property type="entry name" value="FAD/NAD(P)-binding domain"/>
    <property type="match status" value="3"/>
</dbReference>
<keyword evidence="5" id="KW-0521">NADP</keyword>
<dbReference type="PANTHER" id="PTHR43098:SF3">
    <property type="entry name" value="L-ORNITHINE N(5)-MONOOXYGENASE-RELATED"/>
    <property type="match status" value="1"/>
</dbReference>
<accession>A0A9P4NDR2</accession>
<evidence type="ECO:0000256" key="7">
    <source>
        <dbReference type="ARBA" id="ARBA00023033"/>
    </source>
</evidence>
<evidence type="ECO:0000313" key="10">
    <source>
        <dbReference type="Proteomes" id="UP000800235"/>
    </source>
</evidence>
<sequence length="572" mass="65182">MGSIQEPTEELDVLLVGAGFGSFTLMNRLRKQGLKVKIYEKGAASGGIWYWNCYPGARVDSDTPIYQLFDKDLWEDFTFKERYAGGPELRRYFEYIEKKWDLKKDITYNKHVDGATFDEKIHKWTVDTSDGAEVICKWFIPCIGFASKKFTPPFKGLSDFRGDVYHTAIWPQHGINFKGKRVAQVGTGASGIQCIQEIGPKAKHLTIYQRTPNYCLPMNQRKLDPEEEERKKKDGTYEKNFAKTYTTFAGFLYDFLEKNTFDDTPEEREKLFERLMVEEGGFRFWLNTYKDMLYDQKANDEAYNFWKKTVRKRIADPKKQELLAPDQPPHPWGTKRPSLEQNFYEVVSMDHVDIIDVNTDKIIEITEKGIRTESGIVEVDILVLATGFDSVTGSLAQLNIQGTTGGTIADHWASGTKTAMGIAIAEFPNMFFLYGPQAPTAFSNGPSCTAVQADWVEKTIKDLESQKITRFEAKAGTEDEWARRMKEEWDASLFPLAKSWYQGANIPGRRVEPLNWAGGIPAYIKTLDDSIANDYQGWNIIRQADGPKQDGWVTGKANSTEMSELPTHNIQA</sequence>
<keyword evidence="6" id="KW-0560">Oxidoreductase</keyword>
<keyword evidence="7 9" id="KW-0503">Monooxygenase</keyword>
<evidence type="ECO:0000259" key="8">
    <source>
        <dbReference type="Pfam" id="PF07992"/>
    </source>
</evidence>
<evidence type="ECO:0000256" key="4">
    <source>
        <dbReference type="ARBA" id="ARBA00022827"/>
    </source>
</evidence>
<dbReference type="Proteomes" id="UP000800235">
    <property type="component" value="Unassembled WGS sequence"/>
</dbReference>
<dbReference type="SUPFAM" id="SSF51905">
    <property type="entry name" value="FAD/NAD(P)-binding domain"/>
    <property type="match status" value="2"/>
</dbReference>
<evidence type="ECO:0000256" key="3">
    <source>
        <dbReference type="ARBA" id="ARBA00022630"/>
    </source>
</evidence>
<dbReference type="InterPro" id="IPR023753">
    <property type="entry name" value="FAD/NAD-binding_dom"/>
</dbReference>
<evidence type="ECO:0000256" key="6">
    <source>
        <dbReference type="ARBA" id="ARBA00023002"/>
    </source>
</evidence>
<dbReference type="Pfam" id="PF07992">
    <property type="entry name" value="Pyr_redox_2"/>
    <property type="match status" value="1"/>
</dbReference>
<name>A0A9P4NDR2_9PEZI</name>
<gene>
    <name evidence="9" type="ORF">EJ08DRAFT_739751</name>
</gene>
<protein>
    <submittedName>
        <fullName evidence="9">Cyclohexanone monooxygenase</fullName>
    </submittedName>
</protein>
<reference evidence="9" key="1">
    <citation type="journal article" date="2020" name="Stud. Mycol.">
        <title>101 Dothideomycetes genomes: a test case for predicting lifestyles and emergence of pathogens.</title>
        <authorList>
            <person name="Haridas S."/>
            <person name="Albert R."/>
            <person name="Binder M."/>
            <person name="Bloem J."/>
            <person name="Labutti K."/>
            <person name="Salamov A."/>
            <person name="Andreopoulos B."/>
            <person name="Baker S."/>
            <person name="Barry K."/>
            <person name="Bills G."/>
            <person name="Bluhm B."/>
            <person name="Cannon C."/>
            <person name="Castanera R."/>
            <person name="Culley D."/>
            <person name="Daum C."/>
            <person name="Ezra D."/>
            <person name="Gonzalez J."/>
            <person name="Henrissat B."/>
            <person name="Kuo A."/>
            <person name="Liang C."/>
            <person name="Lipzen A."/>
            <person name="Lutzoni F."/>
            <person name="Magnuson J."/>
            <person name="Mondo S."/>
            <person name="Nolan M."/>
            <person name="Ohm R."/>
            <person name="Pangilinan J."/>
            <person name="Park H.-J."/>
            <person name="Ramirez L."/>
            <person name="Alfaro M."/>
            <person name="Sun H."/>
            <person name="Tritt A."/>
            <person name="Yoshinaga Y."/>
            <person name="Zwiers L.-H."/>
            <person name="Turgeon B."/>
            <person name="Goodwin S."/>
            <person name="Spatafora J."/>
            <person name="Crous P."/>
            <person name="Grigoriev I."/>
        </authorList>
    </citation>
    <scope>NUCLEOTIDE SEQUENCE</scope>
    <source>
        <strain evidence="9">CBS 130266</strain>
    </source>
</reference>
<organism evidence="9 10">
    <name type="scientific">Tothia fuscella</name>
    <dbReference type="NCBI Taxonomy" id="1048955"/>
    <lineage>
        <taxon>Eukaryota</taxon>
        <taxon>Fungi</taxon>
        <taxon>Dikarya</taxon>
        <taxon>Ascomycota</taxon>
        <taxon>Pezizomycotina</taxon>
        <taxon>Dothideomycetes</taxon>
        <taxon>Pleosporomycetidae</taxon>
        <taxon>Venturiales</taxon>
        <taxon>Cylindrosympodiaceae</taxon>
        <taxon>Tothia</taxon>
    </lineage>
</organism>
<dbReference type="PANTHER" id="PTHR43098">
    <property type="entry name" value="L-ORNITHINE N(5)-MONOOXYGENASE-RELATED"/>
    <property type="match status" value="1"/>
</dbReference>
<comment type="caution">
    <text evidence="9">The sequence shown here is derived from an EMBL/GenBank/DDBJ whole genome shotgun (WGS) entry which is preliminary data.</text>
</comment>
<feature type="domain" description="FAD/NAD(P)-binding" evidence="8">
    <location>
        <begin position="12"/>
        <end position="235"/>
    </location>
</feature>
<dbReference type="GO" id="GO:0004497">
    <property type="term" value="F:monooxygenase activity"/>
    <property type="evidence" value="ECO:0007669"/>
    <property type="project" value="UniProtKB-KW"/>
</dbReference>
<comment type="similarity">
    <text evidence="2">Belongs to the FAD-binding monooxygenase family.</text>
</comment>
<proteinExistence type="inferred from homology"/>
<dbReference type="EMBL" id="MU007219">
    <property type="protein sequence ID" value="KAF2415380.1"/>
    <property type="molecule type" value="Genomic_DNA"/>
</dbReference>
<comment type="cofactor">
    <cofactor evidence="1">
        <name>FAD</name>
        <dbReference type="ChEBI" id="CHEBI:57692"/>
    </cofactor>
</comment>
<dbReference type="AlphaFoldDB" id="A0A9P4NDR2"/>
<evidence type="ECO:0000313" key="9">
    <source>
        <dbReference type="EMBL" id="KAF2415380.1"/>
    </source>
</evidence>
<keyword evidence="10" id="KW-1185">Reference proteome</keyword>
<evidence type="ECO:0000256" key="5">
    <source>
        <dbReference type="ARBA" id="ARBA00022857"/>
    </source>
</evidence>
<keyword evidence="3" id="KW-0285">Flavoprotein</keyword>
<dbReference type="InterPro" id="IPR050775">
    <property type="entry name" value="FAD-binding_Monooxygenases"/>
</dbReference>
<evidence type="ECO:0000256" key="2">
    <source>
        <dbReference type="ARBA" id="ARBA00010139"/>
    </source>
</evidence>